<keyword evidence="3" id="KW-1185">Reference proteome</keyword>
<keyword evidence="1" id="KW-0472">Membrane</keyword>
<evidence type="ECO:0000313" key="3">
    <source>
        <dbReference type="Proteomes" id="UP000009309"/>
    </source>
</evidence>
<sequence length="141" mass="15523">MKTLISERLATNGLLAVLSLVIIFHLLVLLRIIPYSIVWGGRLTSDTQMVRFELTSIVINALMLTVVAIRAGLLRIRVPALLINITLWLMAGLFTLNTVGNMASLNTVEQLVFTPLTLILAIFSLRLALAGYQRKSLPPNA</sequence>
<dbReference type="RefSeq" id="WP_009281317.1">
    <property type="nucleotide sequence ID" value="NZ_CAIT01000006.1"/>
</dbReference>
<protein>
    <submittedName>
        <fullName evidence="2">Uncharacterized protein</fullName>
    </submittedName>
</protein>
<dbReference type="Proteomes" id="UP000009309">
    <property type="component" value="Unassembled WGS sequence"/>
</dbReference>
<evidence type="ECO:0000313" key="2">
    <source>
        <dbReference type="EMBL" id="CCH52733.1"/>
    </source>
</evidence>
<gene>
    <name evidence="2" type="ORF">BN8_01755</name>
</gene>
<feature type="transmembrane region" description="Helical" evidence="1">
    <location>
        <begin position="12"/>
        <end position="34"/>
    </location>
</feature>
<dbReference type="eggNOG" id="ENOG50330HX">
    <property type="taxonomic scope" value="Bacteria"/>
</dbReference>
<accession>I2GFQ8</accession>
<reference evidence="2 3" key="1">
    <citation type="journal article" date="2012" name="J. Bacteriol.">
        <title>Genome Sequence of the Filamentous Bacterium Fibrisoma limi BUZ 3T.</title>
        <authorList>
            <person name="Filippini M."/>
            <person name="Qi W."/>
            <person name="Jaenicke S."/>
            <person name="Goesmann A."/>
            <person name="Smits T.H."/>
            <person name="Bagheri H.C."/>
        </authorList>
    </citation>
    <scope>NUCLEOTIDE SEQUENCE [LARGE SCALE GENOMIC DNA]</scope>
    <source>
        <strain evidence="3">BUZ 3T</strain>
    </source>
</reference>
<proteinExistence type="predicted"/>
<organism evidence="2 3">
    <name type="scientific">Fibrisoma limi BUZ 3</name>
    <dbReference type="NCBI Taxonomy" id="1185876"/>
    <lineage>
        <taxon>Bacteria</taxon>
        <taxon>Pseudomonadati</taxon>
        <taxon>Bacteroidota</taxon>
        <taxon>Cytophagia</taxon>
        <taxon>Cytophagales</taxon>
        <taxon>Spirosomataceae</taxon>
        <taxon>Fibrisoma</taxon>
    </lineage>
</organism>
<comment type="caution">
    <text evidence="2">The sequence shown here is derived from an EMBL/GenBank/DDBJ whole genome shotgun (WGS) entry which is preliminary data.</text>
</comment>
<dbReference type="OrthoDB" id="2868029at2"/>
<name>I2GFQ8_9BACT</name>
<feature type="transmembrane region" description="Helical" evidence="1">
    <location>
        <begin position="111"/>
        <end position="129"/>
    </location>
</feature>
<evidence type="ECO:0000256" key="1">
    <source>
        <dbReference type="SAM" id="Phobius"/>
    </source>
</evidence>
<keyword evidence="1" id="KW-0812">Transmembrane</keyword>
<dbReference type="AlphaFoldDB" id="I2GFQ8"/>
<feature type="transmembrane region" description="Helical" evidence="1">
    <location>
        <begin position="80"/>
        <end position="99"/>
    </location>
</feature>
<feature type="transmembrane region" description="Helical" evidence="1">
    <location>
        <begin position="54"/>
        <end position="73"/>
    </location>
</feature>
<keyword evidence="1" id="KW-1133">Transmembrane helix</keyword>
<dbReference type="EMBL" id="CAIT01000006">
    <property type="protein sequence ID" value="CCH52733.1"/>
    <property type="molecule type" value="Genomic_DNA"/>
</dbReference>